<dbReference type="OrthoDB" id="9797575at2"/>
<dbReference type="SUPFAM" id="SSF102829">
    <property type="entry name" value="Cell division protein ZapA-like"/>
    <property type="match status" value="1"/>
</dbReference>
<proteinExistence type="predicted"/>
<evidence type="ECO:0000313" key="2">
    <source>
        <dbReference type="EMBL" id="MXO83423.1"/>
    </source>
</evidence>
<dbReference type="InterPro" id="IPR036192">
    <property type="entry name" value="Cell_div_ZapA-like_sf"/>
</dbReference>
<dbReference type="AlphaFoldDB" id="A0A844Z8Y1"/>
<name>A0A844Z8Y1_9SPHN</name>
<dbReference type="Pfam" id="PF05164">
    <property type="entry name" value="ZapA"/>
    <property type="match status" value="1"/>
</dbReference>
<keyword evidence="3" id="KW-1185">Reference proteome</keyword>
<dbReference type="RefSeq" id="WP_160613775.1">
    <property type="nucleotide sequence ID" value="NZ_JAUFQM010000001.1"/>
</dbReference>
<gene>
    <name evidence="2" type="primary">zapA</name>
    <name evidence="2" type="ORF">GRI35_08615</name>
</gene>
<keyword evidence="2" id="KW-0131">Cell cycle</keyword>
<dbReference type="InterPro" id="IPR007838">
    <property type="entry name" value="Cell_div_ZapA-like"/>
</dbReference>
<dbReference type="GO" id="GO:0051301">
    <property type="term" value="P:cell division"/>
    <property type="evidence" value="ECO:0007669"/>
    <property type="project" value="UniProtKB-KW"/>
</dbReference>
<dbReference type="InterPro" id="IPR053712">
    <property type="entry name" value="Bac_CellDiv_Activator"/>
</dbReference>
<keyword evidence="2" id="KW-0132">Cell division</keyword>
<evidence type="ECO:0000313" key="3">
    <source>
        <dbReference type="Proteomes" id="UP000460290"/>
    </source>
</evidence>
<protein>
    <submittedName>
        <fullName evidence="2">Cell division protein ZapA</fullName>
    </submittedName>
</protein>
<evidence type="ECO:0000256" key="1">
    <source>
        <dbReference type="SAM" id="Coils"/>
    </source>
</evidence>
<sequence length="196" mass="20923">MSEVKLSIGDREYAVACGAGEEDHVSSLGAVINEKIAQLGDSQNIAETQKLLFSALFLADELHETKKSAEAGEAALASQDELKQQISSLQSQLDGMKLAQENHASEVEEVRTELTQRREESEECRSELEKATAHVAGLEQEKAALSAELDEARNASAASGFSATLMDDPDLAPALERFADLLETCADKLEAGAASS</sequence>
<organism evidence="2 3">
    <name type="scientific">Pontixanthobacter aestiaquae</name>
    <dbReference type="NCBI Taxonomy" id="1509367"/>
    <lineage>
        <taxon>Bacteria</taxon>
        <taxon>Pseudomonadati</taxon>
        <taxon>Pseudomonadota</taxon>
        <taxon>Alphaproteobacteria</taxon>
        <taxon>Sphingomonadales</taxon>
        <taxon>Erythrobacteraceae</taxon>
        <taxon>Pontixanthobacter</taxon>
    </lineage>
</organism>
<reference evidence="2 3" key="1">
    <citation type="submission" date="2019-12" db="EMBL/GenBank/DDBJ databases">
        <title>Genomic-based taxomic classification of the family Erythrobacteraceae.</title>
        <authorList>
            <person name="Xu L."/>
        </authorList>
    </citation>
    <scope>NUCLEOTIDE SEQUENCE [LARGE SCALE GENOMIC DNA]</scope>
    <source>
        <strain evidence="2 3">KCTC 42006</strain>
    </source>
</reference>
<keyword evidence="1" id="KW-0175">Coiled coil</keyword>
<dbReference type="EMBL" id="WTYZ01000001">
    <property type="protein sequence ID" value="MXO83423.1"/>
    <property type="molecule type" value="Genomic_DNA"/>
</dbReference>
<comment type="caution">
    <text evidence="2">The sequence shown here is derived from an EMBL/GenBank/DDBJ whole genome shotgun (WGS) entry which is preliminary data.</text>
</comment>
<accession>A0A844Z8Y1</accession>
<dbReference type="Proteomes" id="UP000460290">
    <property type="component" value="Unassembled WGS sequence"/>
</dbReference>
<dbReference type="Gene3D" id="6.10.250.790">
    <property type="match status" value="1"/>
</dbReference>
<feature type="coiled-coil region" evidence="1">
    <location>
        <begin position="79"/>
        <end position="155"/>
    </location>
</feature>